<feature type="signal peptide" evidence="3">
    <location>
        <begin position="1"/>
        <end position="20"/>
    </location>
</feature>
<dbReference type="EMBL" id="CATQJA010002640">
    <property type="protein sequence ID" value="CAJ0575688.1"/>
    <property type="molecule type" value="Genomic_DNA"/>
</dbReference>
<protein>
    <recommendedName>
        <fullName evidence="4">Macroglobulin domain-containing protein</fullName>
    </recommendedName>
</protein>
<keyword evidence="2" id="KW-0882">Thioester bond</keyword>
<dbReference type="InterPro" id="IPR050473">
    <property type="entry name" value="A2M/Complement_sys"/>
</dbReference>
<sequence>MLRDLFRAFIFSLFILQIDAASSYRKVPVVVAPPVLRLGATNRILVTPLSVEVTGGNTVDIRVQIHQRLTTGKTVSEDKVERGKSRGHPHPVAFKVHPDAKEADVTINIQGHAEYQIRLLVAPDLRTIHMKTDKGFYKPGETVNLRAVPITTGGHIYTEDIEYALVNPDGYELTRHITATPGVPLPLTFTLPEHLFFGEWKIKARPTMQGSQPLLNFAVSFQVTDYVLPPFVLDFVILDGDTPNKTRLSASAHYFHGDLVSGALALNCYNPDRATVLEPEFHRPLAVGE</sequence>
<accession>A0AA36G7M9</accession>
<dbReference type="Proteomes" id="UP001177023">
    <property type="component" value="Unassembled WGS sequence"/>
</dbReference>
<keyword evidence="1 3" id="KW-0732">Signal</keyword>
<evidence type="ECO:0000256" key="3">
    <source>
        <dbReference type="SAM" id="SignalP"/>
    </source>
</evidence>
<feature type="domain" description="Macroglobulin" evidence="4">
    <location>
        <begin position="128"/>
        <end position="208"/>
    </location>
</feature>
<proteinExistence type="predicted"/>
<dbReference type="AlphaFoldDB" id="A0AA36G7M9"/>
<name>A0AA36G7M9_9BILA</name>
<dbReference type="GO" id="GO:0004866">
    <property type="term" value="F:endopeptidase inhibitor activity"/>
    <property type="evidence" value="ECO:0007669"/>
    <property type="project" value="InterPro"/>
</dbReference>
<evidence type="ECO:0000256" key="2">
    <source>
        <dbReference type="ARBA" id="ARBA00022966"/>
    </source>
</evidence>
<organism evidence="5 6">
    <name type="scientific">Mesorhabditis spiculigera</name>
    <dbReference type="NCBI Taxonomy" id="96644"/>
    <lineage>
        <taxon>Eukaryota</taxon>
        <taxon>Metazoa</taxon>
        <taxon>Ecdysozoa</taxon>
        <taxon>Nematoda</taxon>
        <taxon>Chromadorea</taxon>
        <taxon>Rhabditida</taxon>
        <taxon>Rhabditina</taxon>
        <taxon>Rhabditomorpha</taxon>
        <taxon>Rhabditoidea</taxon>
        <taxon>Rhabditidae</taxon>
        <taxon>Mesorhabditinae</taxon>
        <taxon>Mesorhabditis</taxon>
    </lineage>
</organism>
<evidence type="ECO:0000259" key="4">
    <source>
        <dbReference type="Pfam" id="PF01835"/>
    </source>
</evidence>
<feature type="chain" id="PRO_5041210809" description="Macroglobulin domain-containing protein" evidence="3">
    <location>
        <begin position="21"/>
        <end position="289"/>
    </location>
</feature>
<dbReference type="PANTHER" id="PTHR11412">
    <property type="entry name" value="MACROGLOBULIN / COMPLEMENT"/>
    <property type="match status" value="1"/>
</dbReference>
<evidence type="ECO:0000313" key="5">
    <source>
        <dbReference type="EMBL" id="CAJ0575688.1"/>
    </source>
</evidence>
<dbReference type="InterPro" id="IPR002890">
    <property type="entry name" value="MG2"/>
</dbReference>
<feature type="non-terminal residue" evidence="5">
    <location>
        <position position="289"/>
    </location>
</feature>
<evidence type="ECO:0000256" key="1">
    <source>
        <dbReference type="ARBA" id="ARBA00022729"/>
    </source>
</evidence>
<keyword evidence="6" id="KW-1185">Reference proteome</keyword>
<evidence type="ECO:0000313" key="6">
    <source>
        <dbReference type="Proteomes" id="UP001177023"/>
    </source>
</evidence>
<dbReference type="Gene3D" id="2.60.40.1940">
    <property type="match status" value="1"/>
</dbReference>
<reference evidence="5" key="1">
    <citation type="submission" date="2023-06" db="EMBL/GenBank/DDBJ databases">
        <authorList>
            <person name="Delattre M."/>
        </authorList>
    </citation>
    <scope>NUCLEOTIDE SEQUENCE</scope>
    <source>
        <strain evidence="5">AF72</strain>
    </source>
</reference>
<dbReference type="PANTHER" id="PTHR11412:SF136">
    <property type="entry name" value="CD109 ANTIGEN"/>
    <property type="match status" value="1"/>
</dbReference>
<gene>
    <name evidence="5" type="ORF">MSPICULIGERA_LOCUS13996</name>
</gene>
<dbReference type="Gene3D" id="2.60.40.1930">
    <property type="match status" value="2"/>
</dbReference>
<dbReference type="Pfam" id="PF01835">
    <property type="entry name" value="MG2"/>
    <property type="match status" value="1"/>
</dbReference>
<comment type="caution">
    <text evidence="5">The sequence shown here is derived from an EMBL/GenBank/DDBJ whole genome shotgun (WGS) entry which is preliminary data.</text>
</comment>